<reference evidence="2" key="1">
    <citation type="submission" date="2025-08" db="UniProtKB">
        <authorList>
            <consortium name="RefSeq"/>
        </authorList>
    </citation>
    <scope>IDENTIFICATION</scope>
</reference>
<organism evidence="1 2">
    <name type="scientific">Pogonomyrmex barbatus</name>
    <name type="common">red harvester ant</name>
    <dbReference type="NCBI Taxonomy" id="144034"/>
    <lineage>
        <taxon>Eukaryota</taxon>
        <taxon>Metazoa</taxon>
        <taxon>Ecdysozoa</taxon>
        <taxon>Arthropoda</taxon>
        <taxon>Hexapoda</taxon>
        <taxon>Insecta</taxon>
        <taxon>Pterygota</taxon>
        <taxon>Neoptera</taxon>
        <taxon>Endopterygota</taxon>
        <taxon>Hymenoptera</taxon>
        <taxon>Apocrita</taxon>
        <taxon>Aculeata</taxon>
        <taxon>Formicoidea</taxon>
        <taxon>Formicidae</taxon>
        <taxon>Myrmicinae</taxon>
        <taxon>Pogonomyrmex</taxon>
    </lineage>
</organism>
<name>A0A8N1SBY8_9HYME</name>
<dbReference type="GeneID" id="112553054"/>
<accession>A0A8N1SBY8</accession>
<evidence type="ECO:0000313" key="2">
    <source>
        <dbReference type="RefSeq" id="XP_025075732.1"/>
    </source>
</evidence>
<evidence type="ECO:0000313" key="1">
    <source>
        <dbReference type="Proteomes" id="UP000504615"/>
    </source>
</evidence>
<keyword evidence="1" id="KW-1185">Reference proteome</keyword>
<protein>
    <submittedName>
        <fullName evidence="2">Uncharacterized protein LOC112553054</fullName>
    </submittedName>
</protein>
<proteinExistence type="predicted"/>
<dbReference type="Proteomes" id="UP000504615">
    <property type="component" value="Unplaced"/>
</dbReference>
<dbReference type="RefSeq" id="XP_025075732.1">
    <property type="nucleotide sequence ID" value="XM_025219947.1"/>
</dbReference>
<gene>
    <name evidence="2" type="primary">LOC112553054</name>
</gene>
<sequence length="102" mass="11763">MRLQFDGRKSERKSLSLRNSMLSGIGLEDLTFELLTAEQTGYNGMWDGRLEPFTFGQRKFLSAISCDDETGKLFLIVPCVFRANMNAAWQYLRKLCNREDTN</sequence>
<dbReference type="AlphaFoldDB" id="A0A8N1SBY8"/>